<feature type="region of interest" description="Disordered" evidence="1">
    <location>
        <begin position="1"/>
        <end position="31"/>
    </location>
</feature>
<feature type="transmembrane region" description="Helical" evidence="2">
    <location>
        <begin position="34"/>
        <end position="60"/>
    </location>
</feature>
<protein>
    <recommendedName>
        <fullName evidence="4">InaF motif containing 2</fullName>
    </recommendedName>
</protein>
<sequence>ETTANNVAAGQQPPRDAEANKPSSPSTKQEPKKIVRLLTVVAYMMSVSTAAIMLSAYYIFLWNPKEQRPPGPLRFTDPCPDCFLPGGGMSHGQNLAQIPLYNESQMAETPRALPAQEILPSTTPLAKLA</sequence>
<dbReference type="InterPro" id="IPR029162">
    <property type="entry name" value="InaF-motif"/>
</dbReference>
<name>A0A1B6JR88_9HEMI</name>
<gene>
    <name evidence="3" type="ORF">g.25230</name>
</gene>
<evidence type="ECO:0000256" key="2">
    <source>
        <dbReference type="SAM" id="Phobius"/>
    </source>
</evidence>
<evidence type="ECO:0000256" key="1">
    <source>
        <dbReference type="SAM" id="MobiDB-lite"/>
    </source>
</evidence>
<evidence type="ECO:0000313" key="3">
    <source>
        <dbReference type="EMBL" id="JAT01750.1"/>
    </source>
</evidence>
<feature type="non-terminal residue" evidence="3">
    <location>
        <position position="129"/>
    </location>
</feature>
<keyword evidence="2" id="KW-1133">Transmembrane helix</keyword>
<accession>A0A1B6JR88</accession>
<organism evidence="3">
    <name type="scientific">Homalodisca liturata</name>
    <dbReference type="NCBI Taxonomy" id="320908"/>
    <lineage>
        <taxon>Eukaryota</taxon>
        <taxon>Metazoa</taxon>
        <taxon>Ecdysozoa</taxon>
        <taxon>Arthropoda</taxon>
        <taxon>Hexapoda</taxon>
        <taxon>Insecta</taxon>
        <taxon>Pterygota</taxon>
        <taxon>Neoptera</taxon>
        <taxon>Paraneoptera</taxon>
        <taxon>Hemiptera</taxon>
        <taxon>Auchenorrhyncha</taxon>
        <taxon>Membracoidea</taxon>
        <taxon>Cicadellidae</taxon>
        <taxon>Cicadellinae</taxon>
        <taxon>Proconiini</taxon>
        <taxon>Homalodisca</taxon>
    </lineage>
</organism>
<dbReference type="EMBL" id="GECU01005957">
    <property type="protein sequence ID" value="JAT01750.1"/>
    <property type="molecule type" value="Transcribed_RNA"/>
</dbReference>
<reference evidence="3" key="1">
    <citation type="submission" date="2015-11" db="EMBL/GenBank/DDBJ databases">
        <title>De novo transcriptome assembly of four potential Pierce s Disease insect vectors from Arizona vineyards.</title>
        <authorList>
            <person name="Tassone E.E."/>
        </authorList>
    </citation>
    <scope>NUCLEOTIDE SEQUENCE</scope>
</reference>
<feature type="non-terminal residue" evidence="3">
    <location>
        <position position="1"/>
    </location>
</feature>
<keyword evidence="2" id="KW-0472">Membrane</keyword>
<dbReference type="Pfam" id="PF15018">
    <property type="entry name" value="InaF-motif"/>
    <property type="match status" value="1"/>
</dbReference>
<dbReference type="AlphaFoldDB" id="A0A1B6JR88"/>
<proteinExistence type="predicted"/>
<dbReference type="PANTHER" id="PTHR34929">
    <property type="entry name" value="ZGC:153157"/>
    <property type="match status" value="1"/>
</dbReference>
<keyword evidence="2" id="KW-0812">Transmembrane</keyword>
<dbReference type="PANTHER" id="PTHR34929:SF1">
    <property type="entry name" value="INAF MOTIF CONTAINING 2"/>
    <property type="match status" value="1"/>
</dbReference>
<evidence type="ECO:0008006" key="4">
    <source>
        <dbReference type="Google" id="ProtNLM"/>
    </source>
</evidence>